<evidence type="ECO:0000259" key="2">
    <source>
        <dbReference type="Pfam" id="PF00188"/>
    </source>
</evidence>
<sequence length="258" mass="26119">MDVAVDPRGEPDGGTAVGAHKAARLPGVISPGRRAAPLLAGLAAGAVLIGTVAAVAPSAALPDAVTTALGTPLTAPVPPTPPTRPTPPPRPTIRVPFPAPAIPTTTPAPATTAAPTTTPEPTTAPEPTTTAPQRSAGGPAAQVVELTNAERVDAGCAPLAGDPRLAAAAQGHAEDMSAHGYFDHVSRDGRRFDDRISAEGHPSPGGENIARGQESAAEVVQGWMNSPGHRRNILDCDFTTIGVGFADDGNYWVQNFGF</sequence>
<dbReference type="PANTHER" id="PTHR31157">
    <property type="entry name" value="SCP DOMAIN-CONTAINING PROTEIN"/>
    <property type="match status" value="1"/>
</dbReference>
<feature type="domain" description="SCP" evidence="2">
    <location>
        <begin position="145"/>
        <end position="256"/>
    </location>
</feature>
<keyword evidence="4" id="KW-1185">Reference proteome</keyword>
<dbReference type="EMBL" id="CP060131">
    <property type="protein sequence ID" value="QNG55983.1"/>
    <property type="molecule type" value="Genomic_DNA"/>
</dbReference>
<dbReference type="SUPFAM" id="SSF55797">
    <property type="entry name" value="PR-1-like"/>
    <property type="match status" value="1"/>
</dbReference>
<feature type="compositionally biased region" description="Low complexity" evidence="1">
    <location>
        <begin position="102"/>
        <end position="132"/>
    </location>
</feature>
<dbReference type="PANTHER" id="PTHR31157:SF1">
    <property type="entry name" value="SCP DOMAIN-CONTAINING PROTEIN"/>
    <property type="match status" value="1"/>
</dbReference>
<dbReference type="Pfam" id="PF00188">
    <property type="entry name" value="CAP"/>
    <property type="match status" value="1"/>
</dbReference>
<proteinExistence type="predicted"/>
<feature type="region of interest" description="Disordered" evidence="1">
    <location>
        <begin position="72"/>
        <end position="137"/>
    </location>
</feature>
<dbReference type="CDD" id="cd05379">
    <property type="entry name" value="CAP_bacterial"/>
    <property type="match status" value="1"/>
</dbReference>
<feature type="compositionally biased region" description="Basic and acidic residues" evidence="1">
    <location>
        <begin position="1"/>
        <end position="11"/>
    </location>
</feature>
<dbReference type="Proteomes" id="UP000515728">
    <property type="component" value="Chromosome"/>
</dbReference>
<protein>
    <submittedName>
        <fullName evidence="3">CAP domain-containing protein</fullName>
    </submittedName>
</protein>
<feature type="region of interest" description="Disordered" evidence="1">
    <location>
        <begin position="1"/>
        <end position="20"/>
    </location>
</feature>
<dbReference type="InterPro" id="IPR014044">
    <property type="entry name" value="CAP_dom"/>
</dbReference>
<dbReference type="Gene3D" id="3.40.33.10">
    <property type="entry name" value="CAP"/>
    <property type="match status" value="1"/>
</dbReference>
<evidence type="ECO:0000313" key="3">
    <source>
        <dbReference type="EMBL" id="QNG55983.1"/>
    </source>
</evidence>
<dbReference type="AlphaFoldDB" id="A0A7G7MT72"/>
<dbReference type="KEGG" id="ppel:H6H00_31260"/>
<accession>A0A7G7MT72</accession>
<gene>
    <name evidence="3" type="ORF">H6H00_31260</name>
</gene>
<feature type="compositionally biased region" description="Pro residues" evidence="1">
    <location>
        <begin position="75"/>
        <end position="101"/>
    </location>
</feature>
<reference evidence="3 4" key="1">
    <citation type="submission" date="2020-08" db="EMBL/GenBank/DDBJ databases">
        <authorList>
            <person name="Mo P."/>
        </authorList>
    </citation>
    <scope>NUCLEOTIDE SEQUENCE [LARGE SCALE GENOMIC DNA]</scope>
    <source>
        <strain evidence="3 4">CGMCC 4.1532</strain>
    </source>
</reference>
<dbReference type="InterPro" id="IPR035940">
    <property type="entry name" value="CAP_sf"/>
</dbReference>
<evidence type="ECO:0000256" key="1">
    <source>
        <dbReference type="SAM" id="MobiDB-lite"/>
    </source>
</evidence>
<evidence type="ECO:0000313" key="4">
    <source>
        <dbReference type="Proteomes" id="UP000515728"/>
    </source>
</evidence>
<name>A0A7G7MT72_9PSEU</name>
<organism evidence="3 4">
    <name type="scientific">Pseudonocardia petroleophila</name>
    <dbReference type="NCBI Taxonomy" id="37331"/>
    <lineage>
        <taxon>Bacteria</taxon>
        <taxon>Bacillati</taxon>
        <taxon>Actinomycetota</taxon>
        <taxon>Actinomycetes</taxon>
        <taxon>Pseudonocardiales</taxon>
        <taxon>Pseudonocardiaceae</taxon>
        <taxon>Pseudonocardia</taxon>
    </lineage>
</organism>